<dbReference type="RefSeq" id="WP_184116896.1">
    <property type="nucleotide sequence ID" value="NZ_JACHNY010000012.1"/>
</dbReference>
<dbReference type="InterPro" id="IPR002347">
    <property type="entry name" value="SDR_fam"/>
</dbReference>
<dbReference type="PANTHER" id="PTHR43157:SF31">
    <property type="entry name" value="PHOSPHATIDYLINOSITOL-GLYCAN BIOSYNTHESIS CLASS F PROTEIN"/>
    <property type="match status" value="1"/>
</dbReference>
<comment type="caution">
    <text evidence="3">The sequence shown here is derived from an EMBL/GenBank/DDBJ whole genome shotgun (WGS) entry which is preliminary data.</text>
</comment>
<evidence type="ECO:0000256" key="1">
    <source>
        <dbReference type="ARBA" id="ARBA00023002"/>
    </source>
</evidence>
<keyword evidence="1" id="KW-0560">Oxidoreductase</keyword>
<evidence type="ECO:0000313" key="3">
    <source>
        <dbReference type="EMBL" id="MBB4619649.1"/>
    </source>
</evidence>
<evidence type="ECO:0000313" key="4">
    <source>
        <dbReference type="Proteomes" id="UP000574769"/>
    </source>
</evidence>
<protein>
    <submittedName>
        <fullName evidence="3">NAD(P)-dependent dehydrogenase (Short-subunit alcohol dehydrogenase family)</fullName>
    </submittedName>
</protein>
<dbReference type="EMBL" id="JACHNY010000012">
    <property type="protein sequence ID" value="MBB4619649.1"/>
    <property type="molecule type" value="Genomic_DNA"/>
</dbReference>
<dbReference type="NCBIfam" id="NF004846">
    <property type="entry name" value="PRK06197.1"/>
    <property type="match status" value="1"/>
</dbReference>
<evidence type="ECO:0000256" key="2">
    <source>
        <dbReference type="RuleBase" id="RU000363"/>
    </source>
</evidence>
<organism evidence="3 4">
    <name type="scientific">Sphingomonas abaci</name>
    <dbReference type="NCBI Taxonomy" id="237611"/>
    <lineage>
        <taxon>Bacteria</taxon>
        <taxon>Pseudomonadati</taxon>
        <taxon>Pseudomonadota</taxon>
        <taxon>Alphaproteobacteria</taxon>
        <taxon>Sphingomonadales</taxon>
        <taxon>Sphingomonadaceae</taxon>
        <taxon>Sphingomonas</taxon>
    </lineage>
</organism>
<gene>
    <name evidence="3" type="ORF">GGQ96_003808</name>
</gene>
<dbReference type="InterPro" id="IPR036291">
    <property type="entry name" value="NAD(P)-bd_dom_sf"/>
</dbReference>
<dbReference type="Gene3D" id="3.40.50.720">
    <property type="entry name" value="NAD(P)-binding Rossmann-like Domain"/>
    <property type="match status" value="1"/>
</dbReference>
<accession>A0A7W7AP22</accession>
<dbReference type="AlphaFoldDB" id="A0A7W7AP22"/>
<proteinExistence type="inferred from homology"/>
<name>A0A7W7AP22_9SPHN</name>
<dbReference type="PRINTS" id="PR00080">
    <property type="entry name" value="SDRFAMILY"/>
</dbReference>
<dbReference type="GO" id="GO:0016491">
    <property type="term" value="F:oxidoreductase activity"/>
    <property type="evidence" value="ECO:0007669"/>
    <property type="project" value="UniProtKB-KW"/>
</dbReference>
<dbReference type="SUPFAM" id="SSF51735">
    <property type="entry name" value="NAD(P)-binding Rossmann-fold domains"/>
    <property type="match status" value="1"/>
</dbReference>
<dbReference type="Pfam" id="PF00106">
    <property type="entry name" value="adh_short"/>
    <property type="match status" value="1"/>
</dbReference>
<dbReference type="Proteomes" id="UP000574769">
    <property type="component" value="Unassembled WGS sequence"/>
</dbReference>
<keyword evidence="4" id="KW-1185">Reference proteome</keyword>
<dbReference type="PRINTS" id="PR00081">
    <property type="entry name" value="GDHRDH"/>
</dbReference>
<dbReference type="PANTHER" id="PTHR43157">
    <property type="entry name" value="PHOSPHATIDYLINOSITOL-GLYCAN BIOSYNTHESIS CLASS F PROTEIN-RELATED"/>
    <property type="match status" value="1"/>
</dbReference>
<dbReference type="NCBIfam" id="NF004513">
    <property type="entry name" value="PRK05854.1"/>
    <property type="match status" value="1"/>
</dbReference>
<comment type="similarity">
    <text evidence="2">Belongs to the short-chain dehydrogenases/reductases (SDR) family.</text>
</comment>
<reference evidence="3 4" key="1">
    <citation type="submission" date="2020-08" db="EMBL/GenBank/DDBJ databases">
        <title>Genomic Encyclopedia of Type Strains, Phase IV (KMG-IV): sequencing the most valuable type-strain genomes for metagenomic binning, comparative biology and taxonomic classification.</title>
        <authorList>
            <person name="Goeker M."/>
        </authorList>
    </citation>
    <scope>NUCLEOTIDE SEQUENCE [LARGE SCALE GENOMIC DNA]</scope>
    <source>
        <strain evidence="3 4">DSM 15867</strain>
    </source>
</reference>
<dbReference type="CDD" id="cd05327">
    <property type="entry name" value="retinol-DH_like_SDR_c_like"/>
    <property type="match status" value="1"/>
</dbReference>
<sequence>MSWSAADISSQRGRLAVVTGTGGLGFEEALALARAGASVVVAGRNAQKGQEALTRIRHEVPGADIHFGQLDLASLASIKDFSDRMLTDGRSIDLLINNAGISANPERGETQDGFELQLDTNYLGHFALTMRLMPLLLDAKPARVVSLSSTAHKLGRINFDDLQSERSYSAARAYAQSKLAMLMFALELDRRARASGLPLTSVAAHPGIARTSLMENSQKGHPFLLFFSRSVMRLFGQPARDGALPILRAATDPTVKGGMFYGPSGFMEARGSPVEASMSARAKDEVVRRRLWEETGRLTGVDLPAGS</sequence>